<protein>
    <recommendedName>
        <fullName evidence="3">Polyketide cyclase / dehydrase and lipid transport</fullName>
    </recommendedName>
</protein>
<dbReference type="EMBL" id="OBEG01000001">
    <property type="protein sequence ID" value="SNY75053.1"/>
    <property type="molecule type" value="Genomic_DNA"/>
</dbReference>
<evidence type="ECO:0000313" key="1">
    <source>
        <dbReference type="EMBL" id="SNY75053.1"/>
    </source>
</evidence>
<organism evidence="1 2">
    <name type="scientific">Nocardia amikacinitolerans</name>
    <dbReference type="NCBI Taxonomy" id="756689"/>
    <lineage>
        <taxon>Bacteria</taxon>
        <taxon>Bacillati</taxon>
        <taxon>Actinomycetota</taxon>
        <taxon>Actinomycetes</taxon>
        <taxon>Mycobacteriales</taxon>
        <taxon>Nocardiaceae</taxon>
        <taxon>Nocardia</taxon>
    </lineage>
</organism>
<gene>
    <name evidence="1" type="ORF">SAMN04244553_0410</name>
</gene>
<sequence>MERLSYIDQHAREVDANRDRTWKALLKVMCKDPHDPASVPSGFVLDAADEPARFAMSGQHWFSRYELIFELEDQGQGRTRVLATSRGDFPGLHGKIYRALVVGSGGHAFMVRRMLGRIVAAA</sequence>
<proteinExistence type="predicted"/>
<evidence type="ECO:0008006" key="3">
    <source>
        <dbReference type="Google" id="ProtNLM"/>
    </source>
</evidence>
<dbReference type="RefSeq" id="WP_097243403.1">
    <property type="nucleotide sequence ID" value="NZ_OBEG01000001.1"/>
</dbReference>
<dbReference type="STRING" id="1379680.GCA_001612615_00623"/>
<accession>A0A285KS51</accession>
<reference evidence="2" key="1">
    <citation type="submission" date="2017-09" db="EMBL/GenBank/DDBJ databases">
        <authorList>
            <person name="Varghese N."/>
            <person name="Submissions S."/>
        </authorList>
    </citation>
    <scope>NUCLEOTIDE SEQUENCE [LARGE SCALE GENOMIC DNA]</scope>
    <source>
        <strain evidence="2">DSM 45537</strain>
    </source>
</reference>
<name>A0A285KS51_9NOCA</name>
<dbReference type="Proteomes" id="UP000219565">
    <property type="component" value="Unassembled WGS sequence"/>
</dbReference>
<dbReference type="AlphaFoldDB" id="A0A285KS51"/>
<dbReference type="OrthoDB" id="164904at2"/>
<evidence type="ECO:0000313" key="2">
    <source>
        <dbReference type="Proteomes" id="UP000219565"/>
    </source>
</evidence>
<dbReference type="SUPFAM" id="SSF55961">
    <property type="entry name" value="Bet v1-like"/>
    <property type="match status" value="1"/>
</dbReference>
<keyword evidence="2" id="KW-1185">Reference proteome</keyword>